<evidence type="ECO:0008006" key="3">
    <source>
        <dbReference type="Google" id="ProtNLM"/>
    </source>
</evidence>
<evidence type="ECO:0000313" key="2">
    <source>
        <dbReference type="EMBL" id="CAD1828546.1"/>
    </source>
</evidence>
<name>A0A6V7PDC7_ANACO</name>
<feature type="compositionally biased region" description="Basic residues" evidence="1">
    <location>
        <begin position="230"/>
        <end position="245"/>
    </location>
</feature>
<feature type="compositionally biased region" description="Low complexity" evidence="1">
    <location>
        <begin position="210"/>
        <end position="222"/>
    </location>
</feature>
<protein>
    <recommendedName>
        <fullName evidence="3">J domain-containing protein</fullName>
    </recommendedName>
</protein>
<dbReference type="SUPFAM" id="SSF48452">
    <property type="entry name" value="TPR-like"/>
    <property type="match status" value="1"/>
</dbReference>
<dbReference type="EMBL" id="LR862147">
    <property type="protein sequence ID" value="CAD1828546.1"/>
    <property type="molecule type" value="Genomic_DNA"/>
</dbReference>
<proteinExistence type="predicted"/>
<feature type="region of interest" description="Disordered" evidence="1">
    <location>
        <begin position="210"/>
        <end position="293"/>
    </location>
</feature>
<dbReference type="Gene3D" id="1.25.40.10">
    <property type="entry name" value="Tetratricopeptide repeat domain"/>
    <property type="match status" value="1"/>
</dbReference>
<feature type="region of interest" description="Disordered" evidence="1">
    <location>
        <begin position="92"/>
        <end position="137"/>
    </location>
</feature>
<sequence>MSTSPSLAAEKKHWWLSNKKIVDRYLREARALIARRDASDVAAAVGLLDAALAVAPRLEAALELRARSLLALRRYRDVAEMLEEYMPSYRGGAGAGDDDSSGGSLGGGGGGSSGEQSSRAKLLSPERERSDLGGGGGGGSFRCFSVSDLKRRVLGIGPGLLQFGADGGRHGAAPDGPPPRLRRLPPRERLLVRRQLRLRRRILPAAAASGVGVGVPPAGAHQAPPPPPGRRLRRPRRRPPRRGRAPLREDPRRPPRVLGRRRRGSRRRPPLRLRRVVPRRPRRRLPRRGRPADAAADLNRALALDPASVPALRARAALLESLGALPDALRDLDHLKLLYDAMLRDRRVPTWRRAHRDVSYRDVPAGLRALCARIQELRRHLERAHLLLALKHKPEKAVAFVDRIHLADEHRDLDAVRDQARMSALILCRMLQKGYASIMAMVMNEEAAEKQRAKETAAAAAAAAAQQAVAIAAVAAASKVALQEEKSSGAAAVAATAPVYQGVFCRDMAVVGSLLSQVGFNRAIPVKYEALSC</sequence>
<dbReference type="AlphaFoldDB" id="A0A6V7PDC7"/>
<feature type="compositionally biased region" description="Basic residues" evidence="1">
    <location>
        <begin position="254"/>
        <end position="289"/>
    </location>
</feature>
<dbReference type="PANTHER" id="PTHR46816:SF1">
    <property type="entry name" value="TETRATRICOPEPTIDE REPEAT (TPR)-LIKE SUPERFAMILY PROTEIN"/>
    <property type="match status" value="1"/>
</dbReference>
<reference evidence="2" key="1">
    <citation type="submission" date="2020-07" db="EMBL/GenBank/DDBJ databases">
        <authorList>
            <person name="Lin J."/>
        </authorList>
    </citation>
    <scope>NUCLEOTIDE SEQUENCE</scope>
</reference>
<feature type="region of interest" description="Disordered" evidence="1">
    <location>
        <begin position="163"/>
        <end position="188"/>
    </location>
</feature>
<dbReference type="PANTHER" id="PTHR46816">
    <property type="entry name" value="OS01G0273500 PROTEIN"/>
    <property type="match status" value="1"/>
</dbReference>
<accession>A0A6V7PDC7</accession>
<organism evidence="2">
    <name type="scientific">Ananas comosus var. bracteatus</name>
    <name type="common">red pineapple</name>
    <dbReference type="NCBI Taxonomy" id="296719"/>
    <lineage>
        <taxon>Eukaryota</taxon>
        <taxon>Viridiplantae</taxon>
        <taxon>Streptophyta</taxon>
        <taxon>Embryophyta</taxon>
        <taxon>Tracheophyta</taxon>
        <taxon>Spermatophyta</taxon>
        <taxon>Magnoliopsida</taxon>
        <taxon>Liliopsida</taxon>
        <taxon>Poales</taxon>
        <taxon>Bromeliaceae</taxon>
        <taxon>Bromelioideae</taxon>
        <taxon>Ananas</taxon>
    </lineage>
</organism>
<gene>
    <name evidence="2" type="ORF">CB5_LOCUS11757</name>
</gene>
<evidence type="ECO:0000256" key="1">
    <source>
        <dbReference type="SAM" id="MobiDB-lite"/>
    </source>
</evidence>
<feature type="compositionally biased region" description="Gly residues" evidence="1">
    <location>
        <begin position="103"/>
        <end position="113"/>
    </location>
</feature>
<dbReference type="InterPro" id="IPR011990">
    <property type="entry name" value="TPR-like_helical_dom_sf"/>
</dbReference>